<reference evidence="1" key="1">
    <citation type="submission" date="2022-04" db="EMBL/GenBank/DDBJ databases">
        <title>Jade perch genome.</title>
        <authorList>
            <person name="Chao B."/>
        </authorList>
    </citation>
    <scope>NUCLEOTIDE SEQUENCE</scope>
    <source>
        <strain evidence="1">CB-2022</strain>
    </source>
</reference>
<feature type="non-terminal residue" evidence="1">
    <location>
        <position position="1"/>
    </location>
</feature>
<comment type="caution">
    <text evidence="1">The sequence shown here is derived from an EMBL/GenBank/DDBJ whole genome shotgun (WGS) entry which is preliminary data.</text>
</comment>
<dbReference type="EMBL" id="CM041541">
    <property type="protein sequence ID" value="KAI3366201.1"/>
    <property type="molecule type" value="Genomic_DNA"/>
</dbReference>
<sequence length="1199" mass="135614">EAALVKMEANRGVLENGDCEAARTLSSDITFSTNVSPAPGLRRKQLLWQNAVRNIINQHNLYSLRLAGGLERGRHRIIVTDAYIAEINRQIRNKASRGAFWQKRRSSAARIHPSTPRIAMRQRRTNTTLSVTPTSSCPVARQCEASSFPRCNTPSNKLSLRSPDLEQLYQQFSSGQRRTSLVVTNVIDILTRLLILLLTWPPGWWGVLMACDWLAGLSVVLWAGICVLALTRREVISSQQWLRYCLSVVSWLSQTVQVSVGVFSWADSDHSWYVFFSLFSTYTLLPLPLLWSIIAGATTSTLHLLLDACCHYGDHTVIRKVLSKALLYLAMNTAGLFIHYLSDRTQRQAFLETRRCIEGRERLVMSILPRFLVLEMIADMAIMDDYVLPHQFHKIYIHHYRDVSILFADIIGFTSLSLVLSAQELVKTLNELFGRFDRLAEEHQCLRIKILGDCYYCVSGVPEPQRGHARCCVEMGLSMISTIRRTCTHTHTHTSYDASDAHLSLCCRYVRRELQQEVDMRIGVHSGSVLCGVLGLQKWQFDIWSWDVDIANSLEAAGVPGRVHISRATLDCLGGIYETEAGHGQERNEFLRKHNIDTYLIRPATQEEAEPPRARRPSYDEMTTWSAELPFGDILGMNFILATFTNGSLTQLPNQIAAQRSGSREVNKRICQAIEVRSSERMRKEHITTFTQVFKDSQMEGKYSQMRDELFKSNMVCSFILLLLLMAVQVLIPAPRLCPMVAQFVVSGGVYFLLLLLTLGEEFKRCPAPLQSLCCWVHETKRAAPERCSRSPPSPSTSESPRRTSCGVIRQKVTSTAATPSWLRPPPPGPTSPSADIQRLSCVLKLAVLLLAAALYTYLIETHRSHHLCGKGVCVVLMVMFVVAVLYNSRQLEATARLDFLWRLQARKEVEDMKELREHNECLLLNILPAHVAQHFLERGRNDEVPAARHQRVGVLFASLRGFSDFYEQQELLVHQRVECLRLLNHIITDFDELLDECYFQEVEKIKTIGSSYMAASGLSPDRQECEDDWHHLSELVLFALAMQETLKHINTHTGNNFQLRVGIAHGPVIAGVIGATKPQYDIWGLTVNVASRMESTGVSGRIQVPESTSCILVERGFLRQLRGNIYVKGISERHGKVRTYFVSSREERSSFLERGRRGGRGFSLNRNTLGAVVYSLVQARKREKLMEENGGFHLVEAS</sequence>
<gene>
    <name evidence="1" type="ORF">L3Q82_010028</name>
</gene>
<organism evidence="1 2">
    <name type="scientific">Scortum barcoo</name>
    <name type="common">barcoo grunter</name>
    <dbReference type="NCBI Taxonomy" id="214431"/>
    <lineage>
        <taxon>Eukaryota</taxon>
        <taxon>Metazoa</taxon>
        <taxon>Chordata</taxon>
        <taxon>Craniata</taxon>
        <taxon>Vertebrata</taxon>
        <taxon>Euteleostomi</taxon>
        <taxon>Actinopterygii</taxon>
        <taxon>Neopterygii</taxon>
        <taxon>Teleostei</taxon>
        <taxon>Neoteleostei</taxon>
        <taxon>Acanthomorphata</taxon>
        <taxon>Eupercaria</taxon>
        <taxon>Centrarchiformes</taxon>
        <taxon>Terapontoidei</taxon>
        <taxon>Terapontidae</taxon>
        <taxon>Scortum</taxon>
    </lineage>
</organism>
<accession>A0ACB8WEP6</accession>
<evidence type="ECO:0000313" key="2">
    <source>
        <dbReference type="Proteomes" id="UP000831701"/>
    </source>
</evidence>
<protein>
    <submittedName>
        <fullName evidence="1">Uncharacterized protein</fullName>
    </submittedName>
</protein>
<proteinExistence type="predicted"/>
<dbReference type="Proteomes" id="UP000831701">
    <property type="component" value="Chromosome 11"/>
</dbReference>
<keyword evidence="2" id="KW-1185">Reference proteome</keyword>
<name>A0ACB8WEP6_9TELE</name>
<evidence type="ECO:0000313" key="1">
    <source>
        <dbReference type="EMBL" id="KAI3366201.1"/>
    </source>
</evidence>